<accession>A0A2B7Y8N8</accession>
<dbReference type="STRING" id="1447883.A0A2B7Y8N8"/>
<sequence>MEAISSLLGTMKSLPSTDRFFTIAVCVPPAVLSISLPSFSTTQFPIPRRPTLSDLVQLFQSTNWLLGPCIAPRTSSPSSSSSSSSGGGTTRSTSLFQVLPLEILLEICSFLRPSSQVCFALINKHFYALLHQLLQSSPTLHFPSEQPRDFYYINSHPSLARFYRFERWELLRLFELDQPGRWQECSRCFKLHAPENFVVGGGGGAAAAAASYMRPASPLCKYGYCAGLVDFCPCKKISVQDRERIVGYLVNEGKAEGEKQHEISVDTAPLVPRKYISHKCSVAYDTGILDVELSLFLEGGRLYMLTWYNVWYFKKGRYGMPRLVCPHNLVDEWPQARILCRQHYHPAYESCALCRRPRFCKLCNTVSGSLSPLTEENESAEGWSFWTLRDLEHGLYCHVPGYICCWREQSVFPALTMDEVPVPRPPVRVFADMFYPGVWTYRAAATNRRKLLKRTMLSVEVNPSFSILLEDLLGS</sequence>
<evidence type="ECO:0000313" key="1">
    <source>
        <dbReference type="EMBL" id="PGH17570.1"/>
    </source>
</evidence>
<evidence type="ECO:0000313" key="2">
    <source>
        <dbReference type="Proteomes" id="UP000224634"/>
    </source>
</evidence>
<evidence type="ECO:0008006" key="3">
    <source>
        <dbReference type="Google" id="ProtNLM"/>
    </source>
</evidence>
<dbReference type="Proteomes" id="UP000224634">
    <property type="component" value="Unassembled WGS sequence"/>
</dbReference>
<dbReference type="EMBL" id="PDNA01000063">
    <property type="protein sequence ID" value="PGH17570.1"/>
    <property type="molecule type" value="Genomic_DNA"/>
</dbReference>
<proteinExistence type="predicted"/>
<comment type="caution">
    <text evidence="1">The sequence shown here is derived from an EMBL/GenBank/DDBJ whole genome shotgun (WGS) entry which is preliminary data.</text>
</comment>
<dbReference type="AlphaFoldDB" id="A0A2B7Y8N8"/>
<organism evidence="1 2">
    <name type="scientific">Polytolypa hystricis (strain UAMH7299)</name>
    <dbReference type="NCBI Taxonomy" id="1447883"/>
    <lineage>
        <taxon>Eukaryota</taxon>
        <taxon>Fungi</taxon>
        <taxon>Dikarya</taxon>
        <taxon>Ascomycota</taxon>
        <taxon>Pezizomycotina</taxon>
        <taxon>Eurotiomycetes</taxon>
        <taxon>Eurotiomycetidae</taxon>
        <taxon>Onygenales</taxon>
        <taxon>Onygenales incertae sedis</taxon>
        <taxon>Polytolypa</taxon>
    </lineage>
</organism>
<protein>
    <recommendedName>
        <fullName evidence="3">F-box domain-containing protein</fullName>
    </recommendedName>
</protein>
<dbReference type="InterPro" id="IPR036047">
    <property type="entry name" value="F-box-like_dom_sf"/>
</dbReference>
<name>A0A2B7Y8N8_POLH7</name>
<reference evidence="1 2" key="1">
    <citation type="submission" date="2017-10" db="EMBL/GenBank/DDBJ databases">
        <title>Comparative genomics in systemic dimorphic fungi from Ajellomycetaceae.</title>
        <authorList>
            <person name="Munoz J.F."/>
            <person name="Mcewen J.G."/>
            <person name="Clay O.K."/>
            <person name="Cuomo C.A."/>
        </authorList>
    </citation>
    <scope>NUCLEOTIDE SEQUENCE [LARGE SCALE GENOMIC DNA]</scope>
    <source>
        <strain evidence="1 2">UAMH7299</strain>
    </source>
</reference>
<dbReference type="SUPFAM" id="SSF81383">
    <property type="entry name" value="F-box domain"/>
    <property type="match status" value="1"/>
</dbReference>
<keyword evidence="2" id="KW-1185">Reference proteome</keyword>
<gene>
    <name evidence="1" type="ORF">AJ80_04748</name>
</gene>
<dbReference type="OrthoDB" id="3766406at2759"/>